<dbReference type="EMBL" id="STGX01000001">
    <property type="protein sequence ID" value="THV32263.1"/>
    <property type="molecule type" value="Genomic_DNA"/>
</dbReference>
<proteinExistence type="predicted"/>
<evidence type="ECO:0000313" key="3">
    <source>
        <dbReference type="EMBL" id="THV32263.1"/>
    </source>
</evidence>
<name>A0A4S8PN21_9ACTN</name>
<dbReference type="OrthoDB" id="3427655at2"/>
<protein>
    <recommendedName>
        <fullName evidence="5">Lipoprotein</fullName>
    </recommendedName>
</protein>
<evidence type="ECO:0000256" key="1">
    <source>
        <dbReference type="SAM" id="MobiDB-lite"/>
    </source>
</evidence>
<comment type="caution">
    <text evidence="3">The sequence shown here is derived from an EMBL/GenBank/DDBJ whole genome shotgun (WGS) entry which is preliminary data.</text>
</comment>
<feature type="chain" id="PRO_5039604946" description="Lipoprotein" evidence="2">
    <location>
        <begin position="23"/>
        <end position="167"/>
    </location>
</feature>
<dbReference type="AlphaFoldDB" id="A0A4S8PN21"/>
<accession>A0A4S8PN21</accession>
<evidence type="ECO:0000313" key="4">
    <source>
        <dbReference type="Proteomes" id="UP000305792"/>
    </source>
</evidence>
<evidence type="ECO:0000256" key="2">
    <source>
        <dbReference type="SAM" id="SignalP"/>
    </source>
</evidence>
<organism evidence="3 4">
    <name type="scientific">Glycomyces paridis</name>
    <dbReference type="NCBI Taxonomy" id="2126555"/>
    <lineage>
        <taxon>Bacteria</taxon>
        <taxon>Bacillati</taxon>
        <taxon>Actinomycetota</taxon>
        <taxon>Actinomycetes</taxon>
        <taxon>Glycomycetales</taxon>
        <taxon>Glycomycetaceae</taxon>
        <taxon>Glycomyces</taxon>
    </lineage>
</organism>
<evidence type="ECO:0008006" key="5">
    <source>
        <dbReference type="Google" id="ProtNLM"/>
    </source>
</evidence>
<feature type="signal peptide" evidence="2">
    <location>
        <begin position="1"/>
        <end position="22"/>
    </location>
</feature>
<feature type="compositionally biased region" description="Basic and acidic residues" evidence="1">
    <location>
        <begin position="143"/>
        <end position="153"/>
    </location>
</feature>
<reference evidence="3 4" key="1">
    <citation type="journal article" date="2018" name="Int. J. Syst. Evol. Microbiol.">
        <title>Glycomyces paridis sp. nov., isolated from the medicinal plant Paris polyphylla.</title>
        <authorList>
            <person name="Fang X.M."/>
            <person name="Bai J.L."/>
            <person name="Su J."/>
            <person name="Zhao L.L."/>
            <person name="Liu H.Y."/>
            <person name="Ma B.P."/>
            <person name="Zhang Y.Q."/>
            <person name="Yu L.Y."/>
        </authorList>
    </citation>
    <scope>NUCLEOTIDE SEQUENCE [LARGE SCALE GENOMIC DNA]</scope>
    <source>
        <strain evidence="3 4">CPCC 204357</strain>
    </source>
</reference>
<keyword evidence="2" id="KW-0732">Signal</keyword>
<gene>
    <name evidence="3" type="ORF">E9998_00115</name>
</gene>
<keyword evidence="4" id="KW-1185">Reference proteome</keyword>
<feature type="region of interest" description="Disordered" evidence="1">
    <location>
        <begin position="143"/>
        <end position="167"/>
    </location>
</feature>
<dbReference type="Proteomes" id="UP000305792">
    <property type="component" value="Unassembled WGS sequence"/>
</dbReference>
<sequence>MGLPLACLALAGCSAASSLVCADARAERGEAGASVAVEDVEGPTGATATVTDWRIEPHPQTPDEGDLLHFEYEVTGFEGTRLHLDVCAVDADRTALVCVTVMTETAWEQTEGVYTGDEWLFPEDLGRVADVLIVPNDVTDDRAMCDQDAKDGGGTHPPEGPVPGERL</sequence>